<comment type="caution">
    <text evidence="2">The sequence shown here is derived from an EMBL/GenBank/DDBJ whole genome shotgun (WGS) entry which is preliminary data.</text>
</comment>
<evidence type="ECO:0000313" key="2">
    <source>
        <dbReference type="EMBL" id="MDO7875610.1"/>
    </source>
</evidence>
<organism evidence="2 3">
    <name type="scientific">Hymenobacter aranciens</name>
    <dbReference type="NCBI Taxonomy" id="3063996"/>
    <lineage>
        <taxon>Bacteria</taxon>
        <taxon>Pseudomonadati</taxon>
        <taxon>Bacteroidota</taxon>
        <taxon>Cytophagia</taxon>
        <taxon>Cytophagales</taxon>
        <taxon>Hymenobacteraceae</taxon>
        <taxon>Hymenobacter</taxon>
    </lineage>
</organism>
<evidence type="ECO:0000313" key="3">
    <source>
        <dbReference type="Proteomes" id="UP001176429"/>
    </source>
</evidence>
<sequence length="134" mass="14855">MKTLYFALALATLLLTDCARRDRPAKTPVVETVRTEDSPTPPTAARDLADVMTSTLSLRPDQTLQVRQILNQLTADANAAQQKYPAGSPQLKAEKNRLVAASENSLKQVLGPVKYKESLAKRKQMYAEMQQRAK</sequence>
<dbReference type="RefSeq" id="WP_305006920.1">
    <property type="nucleotide sequence ID" value="NZ_JAUQSY010000007.1"/>
</dbReference>
<accession>A0ABT9BBG2</accession>
<dbReference type="EMBL" id="JAUQSY010000007">
    <property type="protein sequence ID" value="MDO7875610.1"/>
    <property type="molecule type" value="Genomic_DNA"/>
</dbReference>
<gene>
    <name evidence="2" type="ORF">Q5H93_12775</name>
</gene>
<protein>
    <recommendedName>
        <fullName evidence="4">Secreted protein</fullName>
    </recommendedName>
</protein>
<feature type="region of interest" description="Disordered" evidence="1">
    <location>
        <begin position="26"/>
        <end position="46"/>
    </location>
</feature>
<keyword evidence="3" id="KW-1185">Reference proteome</keyword>
<reference evidence="2" key="1">
    <citation type="submission" date="2023-07" db="EMBL/GenBank/DDBJ databases">
        <authorList>
            <person name="Kim M.K."/>
        </authorList>
    </citation>
    <scope>NUCLEOTIDE SEQUENCE</scope>
    <source>
        <strain evidence="2">ASUV-10-1</strain>
    </source>
</reference>
<evidence type="ECO:0008006" key="4">
    <source>
        <dbReference type="Google" id="ProtNLM"/>
    </source>
</evidence>
<name>A0ABT9BBG2_9BACT</name>
<evidence type="ECO:0000256" key="1">
    <source>
        <dbReference type="SAM" id="MobiDB-lite"/>
    </source>
</evidence>
<dbReference type="Proteomes" id="UP001176429">
    <property type="component" value="Unassembled WGS sequence"/>
</dbReference>
<proteinExistence type="predicted"/>